<feature type="compositionally biased region" description="Basic and acidic residues" evidence="1">
    <location>
        <begin position="1"/>
        <end position="14"/>
    </location>
</feature>
<gene>
    <name evidence="2" type="ORF">NDU88_005178</name>
</gene>
<dbReference type="EMBL" id="JANPWB010000008">
    <property type="protein sequence ID" value="KAJ1164744.1"/>
    <property type="molecule type" value="Genomic_DNA"/>
</dbReference>
<keyword evidence="3" id="KW-1185">Reference proteome</keyword>
<feature type="compositionally biased region" description="Polar residues" evidence="1">
    <location>
        <begin position="29"/>
        <end position="44"/>
    </location>
</feature>
<comment type="caution">
    <text evidence="2">The sequence shown here is derived from an EMBL/GenBank/DDBJ whole genome shotgun (WGS) entry which is preliminary data.</text>
</comment>
<reference evidence="2" key="1">
    <citation type="journal article" date="2022" name="bioRxiv">
        <title>Sequencing and chromosome-scale assembly of the giantPleurodeles waltlgenome.</title>
        <authorList>
            <person name="Brown T."/>
            <person name="Elewa A."/>
            <person name="Iarovenko S."/>
            <person name="Subramanian E."/>
            <person name="Araus A.J."/>
            <person name="Petzold A."/>
            <person name="Susuki M."/>
            <person name="Suzuki K.-i.T."/>
            <person name="Hayashi T."/>
            <person name="Toyoda A."/>
            <person name="Oliveira C."/>
            <person name="Osipova E."/>
            <person name="Leigh N.D."/>
            <person name="Simon A."/>
            <person name="Yun M.H."/>
        </authorList>
    </citation>
    <scope>NUCLEOTIDE SEQUENCE</scope>
    <source>
        <strain evidence="2">20211129_DDA</strain>
        <tissue evidence="2">Liver</tissue>
    </source>
</reference>
<sequence length="106" mass="11705">MTGSPKQKDKEKNTAETAQCRKQRRRSRSWASRCQLTRPSATQSEEGKKLVLQAAASLTDPDHSDGKGARTDRDHDSDTHLSDSDSRASAPEDLPRVTPQTSDDLI</sequence>
<proteinExistence type="predicted"/>
<organism evidence="2 3">
    <name type="scientific">Pleurodeles waltl</name>
    <name type="common">Iberian ribbed newt</name>
    <dbReference type="NCBI Taxonomy" id="8319"/>
    <lineage>
        <taxon>Eukaryota</taxon>
        <taxon>Metazoa</taxon>
        <taxon>Chordata</taxon>
        <taxon>Craniata</taxon>
        <taxon>Vertebrata</taxon>
        <taxon>Euteleostomi</taxon>
        <taxon>Amphibia</taxon>
        <taxon>Batrachia</taxon>
        <taxon>Caudata</taxon>
        <taxon>Salamandroidea</taxon>
        <taxon>Salamandridae</taxon>
        <taxon>Pleurodelinae</taxon>
        <taxon>Pleurodeles</taxon>
    </lineage>
</organism>
<accession>A0AAV7SKY4</accession>
<feature type="region of interest" description="Disordered" evidence="1">
    <location>
        <begin position="1"/>
        <end position="106"/>
    </location>
</feature>
<dbReference type="Proteomes" id="UP001066276">
    <property type="component" value="Chromosome 4_2"/>
</dbReference>
<evidence type="ECO:0000313" key="3">
    <source>
        <dbReference type="Proteomes" id="UP001066276"/>
    </source>
</evidence>
<evidence type="ECO:0000256" key="1">
    <source>
        <dbReference type="SAM" id="MobiDB-lite"/>
    </source>
</evidence>
<evidence type="ECO:0000313" key="2">
    <source>
        <dbReference type="EMBL" id="KAJ1164744.1"/>
    </source>
</evidence>
<protein>
    <submittedName>
        <fullName evidence="2">Uncharacterized protein</fullName>
    </submittedName>
</protein>
<name>A0AAV7SKY4_PLEWA</name>
<feature type="compositionally biased region" description="Basic and acidic residues" evidence="1">
    <location>
        <begin position="60"/>
        <end position="86"/>
    </location>
</feature>
<dbReference type="AlphaFoldDB" id="A0AAV7SKY4"/>